<dbReference type="PANTHER" id="PTHR13544:SF0">
    <property type="entry name" value="THIOREDOXIN REDUCTASE-LIKE SELENOPROTEIN T"/>
    <property type="match status" value="1"/>
</dbReference>
<proteinExistence type="predicted"/>
<evidence type="ECO:0000256" key="3">
    <source>
        <dbReference type="SAM" id="Phobius"/>
    </source>
</evidence>
<evidence type="ECO:0000313" key="5">
    <source>
        <dbReference type="Proteomes" id="UP001652600"/>
    </source>
</evidence>
<keyword evidence="3" id="KW-1133">Transmembrane helix</keyword>
<keyword evidence="3" id="KW-0472">Membrane</keyword>
<evidence type="ECO:0000256" key="1">
    <source>
        <dbReference type="ARBA" id="ARBA00022729"/>
    </source>
</evidence>
<dbReference type="InterPro" id="IPR011893">
    <property type="entry name" value="Selenoprotein_Rdx-typ"/>
</dbReference>
<dbReference type="InterPro" id="IPR036249">
    <property type="entry name" value="Thioredoxin-like_sf"/>
</dbReference>
<dbReference type="SUPFAM" id="SSF52833">
    <property type="entry name" value="Thioredoxin-like"/>
    <property type="match status" value="1"/>
</dbReference>
<feature type="signal peptide" evidence="4">
    <location>
        <begin position="1"/>
        <end position="23"/>
    </location>
</feature>
<keyword evidence="1 4" id="KW-0732">Signal</keyword>
<accession>A0ABM3KR09</accession>
<evidence type="ECO:0000256" key="4">
    <source>
        <dbReference type="SAM" id="SignalP"/>
    </source>
</evidence>
<dbReference type="Pfam" id="PF10262">
    <property type="entry name" value="Rdx"/>
    <property type="match status" value="1"/>
</dbReference>
<protein>
    <submittedName>
        <fullName evidence="6">SelT-like protein isoform X1</fullName>
    </submittedName>
</protein>
<name>A0ABM3KR09_CUCME</name>
<organism evidence="5 6">
    <name type="scientific">Cucumis melo</name>
    <name type="common">Muskmelon</name>
    <dbReference type="NCBI Taxonomy" id="3656"/>
    <lineage>
        <taxon>Eukaryota</taxon>
        <taxon>Viridiplantae</taxon>
        <taxon>Streptophyta</taxon>
        <taxon>Embryophyta</taxon>
        <taxon>Tracheophyta</taxon>
        <taxon>Spermatophyta</taxon>
        <taxon>Magnoliopsida</taxon>
        <taxon>eudicotyledons</taxon>
        <taxon>Gunneridae</taxon>
        <taxon>Pentapetalae</taxon>
        <taxon>rosids</taxon>
        <taxon>fabids</taxon>
        <taxon>Cucurbitales</taxon>
        <taxon>Cucurbitaceae</taxon>
        <taxon>Benincaseae</taxon>
        <taxon>Cucumis</taxon>
    </lineage>
</organism>
<dbReference type="Proteomes" id="UP001652600">
    <property type="component" value="Chromosome 4"/>
</dbReference>
<evidence type="ECO:0000313" key="6">
    <source>
        <dbReference type="RefSeq" id="XP_050940223.1"/>
    </source>
</evidence>
<dbReference type="GeneID" id="103486285"/>
<keyword evidence="2" id="KW-0676">Redox-active center</keyword>
<dbReference type="PANTHER" id="PTHR13544">
    <property type="entry name" value="SELENOPROTEIN T"/>
    <property type="match status" value="1"/>
</dbReference>
<feature type="chain" id="PRO_5046766349" evidence="4">
    <location>
        <begin position="24"/>
        <end position="254"/>
    </location>
</feature>
<dbReference type="RefSeq" id="XP_050940223.1">
    <property type="nucleotide sequence ID" value="XM_051084266.1"/>
</dbReference>
<evidence type="ECO:0000256" key="2">
    <source>
        <dbReference type="ARBA" id="ARBA00023284"/>
    </source>
</evidence>
<gene>
    <name evidence="6" type="primary">LOC103486285</name>
</gene>
<feature type="transmembrane region" description="Helical" evidence="3">
    <location>
        <begin position="198"/>
        <end position="218"/>
    </location>
</feature>
<dbReference type="InterPro" id="IPR019389">
    <property type="entry name" value="Selenoprotein_T"/>
</dbReference>
<reference evidence="6" key="1">
    <citation type="submission" date="2025-08" db="UniProtKB">
        <authorList>
            <consortium name="RefSeq"/>
        </authorList>
    </citation>
    <scope>IDENTIFICATION</scope>
    <source>
        <tissue evidence="6">Stem</tissue>
    </source>
</reference>
<keyword evidence="3" id="KW-0812">Transmembrane</keyword>
<keyword evidence="5" id="KW-1185">Reference proteome</keyword>
<sequence>MDRTRIVLLGLPIFLLFTDIVNLFTPPPPKPAANHPPPRVHYQPKSQSVIQEPLEFPTEKRSVIGGIGQGSVININFCVSCSYRGTAINMKNMLESSFPGVEVILANYPPPFPKRLLSKVVPVVQFGIIGIIVAGEHIFPRLGMVPPPWYYSLRANRFGSIASTWLFGNFVQSFLQSSGAFEVYCNGEMVRFFCKFSLFYYFFLGKISVLTIHFLKVFSKLKEQRFPGEIELRDLIGRKLSGSRFVDNSGGVWS</sequence>
<dbReference type="NCBIfam" id="TIGR02174">
    <property type="entry name" value="CXXU_selWTH"/>
    <property type="match status" value="1"/>
</dbReference>